<feature type="region of interest" description="Disordered" evidence="1">
    <location>
        <begin position="134"/>
        <end position="163"/>
    </location>
</feature>
<keyword evidence="2" id="KW-1185">Reference proteome</keyword>
<evidence type="ECO:0000256" key="1">
    <source>
        <dbReference type="SAM" id="MobiDB-lite"/>
    </source>
</evidence>
<sequence length="163" mass="18018">MGCSAAKNVTALEQADNGRKHANPNQVGDAASGLSSSINELIESHIEDLENANVDNIQKGATGLAFDITFEENDNIDESVQKQPPKRLLEMQDTQSSPVTLQKLQEKLDEAEIRRQQILQQRVESAKRIRPKFHYVPKEESQSPNHLNVPSIPTEESPVPSGP</sequence>
<dbReference type="OrthoDB" id="6344011at2759"/>
<accession>A0A6J2Y7Q9</accession>
<dbReference type="GeneID" id="115885178"/>
<feature type="region of interest" description="Disordered" evidence="1">
    <location>
        <begin position="1"/>
        <end position="34"/>
    </location>
</feature>
<proteinExistence type="predicted"/>
<reference evidence="3" key="1">
    <citation type="submission" date="2025-08" db="UniProtKB">
        <authorList>
            <consortium name="RefSeq"/>
        </authorList>
    </citation>
    <scope>IDENTIFICATION</scope>
    <source>
        <tissue evidence="3">Gonads</tissue>
    </source>
</reference>
<dbReference type="AlphaFoldDB" id="A0A6J2Y7Q9"/>
<evidence type="ECO:0000313" key="2">
    <source>
        <dbReference type="Proteomes" id="UP000504635"/>
    </source>
</evidence>
<dbReference type="RefSeq" id="XP_030759853.1">
    <property type="nucleotide sequence ID" value="XM_030903993.1"/>
</dbReference>
<name>A0A6J2Y7Q9_SITOR</name>
<protein>
    <submittedName>
        <fullName evidence="3">Uncharacterized protein LOC115885178</fullName>
    </submittedName>
</protein>
<evidence type="ECO:0000313" key="3">
    <source>
        <dbReference type="RefSeq" id="XP_030759853.1"/>
    </source>
</evidence>
<organism evidence="2 3">
    <name type="scientific">Sitophilus oryzae</name>
    <name type="common">Rice weevil</name>
    <name type="synonym">Curculio oryzae</name>
    <dbReference type="NCBI Taxonomy" id="7048"/>
    <lineage>
        <taxon>Eukaryota</taxon>
        <taxon>Metazoa</taxon>
        <taxon>Ecdysozoa</taxon>
        <taxon>Arthropoda</taxon>
        <taxon>Hexapoda</taxon>
        <taxon>Insecta</taxon>
        <taxon>Pterygota</taxon>
        <taxon>Neoptera</taxon>
        <taxon>Endopterygota</taxon>
        <taxon>Coleoptera</taxon>
        <taxon>Polyphaga</taxon>
        <taxon>Cucujiformia</taxon>
        <taxon>Curculionidae</taxon>
        <taxon>Dryophthorinae</taxon>
        <taxon>Sitophilus</taxon>
    </lineage>
</organism>
<dbReference type="InParanoid" id="A0A6J2Y7Q9"/>
<dbReference type="KEGG" id="soy:115885178"/>
<gene>
    <name evidence="3" type="primary">LOC115885178</name>
</gene>
<dbReference type="Proteomes" id="UP000504635">
    <property type="component" value="Unplaced"/>
</dbReference>